<gene>
    <name evidence="2" type="ORF">BECKFW1821C_GA0114237_105218</name>
</gene>
<dbReference type="PANTHER" id="PTHR42759:SF1">
    <property type="entry name" value="MAGNESIUM-CHELATASE SUBUNIT CHLD"/>
    <property type="match status" value="1"/>
</dbReference>
<dbReference type="InterPro" id="IPR003593">
    <property type="entry name" value="AAA+_ATPase"/>
</dbReference>
<dbReference type="SMART" id="SM00382">
    <property type="entry name" value="AAA"/>
    <property type="match status" value="1"/>
</dbReference>
<dbReference type="InterPro" id="IPR050764">
    <property type="entry name" value="CbbQ/NirQ/NorQ/GpvN"/>
</dbReference>
<name>A0A450TX02_9GAMM</name>
<protein>
    <submittedName>
        <fullName evidence="2">Magnesium chelatase, subunit ChlI</fullName>
    </submittedName>
</protein>
<dbReference type="CDD" id="cd00009">
    <property type="entry name" value="AAA"/>
    <property type="match status" value="1"/>
</dbReference>
<dbReference type="Pfam" id="PF01078">
    <property type="entry name" value="Mg_chelatase"/>
    <property type="match status" value="1"/>
</dbReference>
<proteinExistence type="predicted"/>
<reference evidence="2" key="1">
    <citation type="submission" date="2019-02" db="EMBL/GenBank/DDBJ databases">
        <authorList>
            <person name="Gruber-Vodicka R. H."/>
            <person name="Seah K. B. B."/>
        </authorList>
    </citation>
    <scope>NUCLEOTIDE SEQUENCE</scope>
    <source>
        <strain evidence="2">BECK_BZ131</strain>
    </source>
</reference>
<accession>A0A450TX02</accession>
<organism evidence="2">
    <name type="scientific">Candidatus Kentrum sp. FW</name>
    <dbReference type="NCBI Taxonomy" id="2126338"/>
    <lineage>
        <taxon>Bacteria</taxon>
        <taxon>Pseudomonadati</taxon>
        <taxon>Pseudomonadota</taxon>
        <taxon>Gammaproteobacteria</taxon>
        <taxon>Candidatus Kentrum</taxon>
    </lineage>
</organism>
<dbReference type="Gene3D" id="3.40.50.300">
    <property type="entry name" value="P-loop containing nucleotide triphosphate hydrolases"/>
    <property type="match status" value="1"/>
</dbReference>
<dbReference type="EMBL" id="CAADFE010000052">
    <property type="protein sequence ID" value="VFJ73519.1"/>
    <property type="molecule type" value="Genomic_DNA"/>
</dbReference>
<dbReference type="InterPro" id="IPR000523">
    <property type="entry name" value="Mg_chelatse_chII-like_cat_dom"/>
</dbReference>
<dbReference type="GO" id="GO:0005524">
    <property type="term" value="F:ATP binding"/>
    <property type="evidence" value="ECO:0007669"/>
    <property type="project" value="InterPro"/>
</dbReference>
<evidence type="ECO:0000259" key="1">
    <source>
        <dbReference type="SMART" id="SM00382"/>
    </source>
</evidence>
<dbReference type="SUPFAM" id="SSF52540">
    <property type="entry name" value="P-loop containing nucleoside triphosphate hydrolases"/>
    <property type="match status" value="1"/>
</dbReference>
<dbReference type="InterPro" id="IPR027417">
    <property type="entry name" value="P-loop_NTPase"/>
</dbReference>
<dbReference type="AlphaFoldDB" id="A0A450TX02"/>
<sequence>MNYKPTHFRLPADDIWHPPDPGYPPYLFSEEIAVAVDVALTVNRPLLVAGPPGSGKSTLAVAMAGLLRTRLLKHTLTSRSSLEELTADFDHLRRLRDATAGKDLPEDWAYLKPGLLWWAFDPESAARRGASQEEVDVLSRNFKLVEAIEPCAADFRTNDIPSGCSAVVLLDEIDKAEPDLPNDLLEPLDLLRFQVFGRPDIQAREGTHLLVIITTNGERELPPAFLRRCTSLFVKHPDPERLVAIGQHHFRNILVSKKLLETVANRLEDLRSRARELGLRAPGTSEYLDAVRACHELKIGPEDDLWNHIEAATLIKQLNQEEGEG</sequence>
<dbReference type="PANTHER" id="PTHR42759">
    <property type="entry name" value="MOXR FAMILY PROTEIN"/>
    <property type="match status" value="1"/>
</dbReference>
<evidence type="ECO:0000313" key="2">
    <source>
        <dbReference type="EMBL" id="VFJ73519.1"/>
    </source>
</evidence>
<feature type="domain" description="AAA+ ATPase" evidence="1">
    <location>
        <begin position="42"/>
        <end position="240"/>
    </location>
</feature>